<dbReference type="InterPro" id="IPR031949">
    <property type="entry name" value="DUF4776"/>
</dbReference>
<gene>
    <name evidence="4" type="ORF">DMAD_11041</name>
</gene>
<proteinExistence type="predicted"/>
<dbReference type="Proteomes" id="UP001500889">
    <property type="component" value="Chromosome O"/>
</dbReference>
<reference evidence="4 5" key="1">
    <citation type="submission" date="2024-02" db="EMBL/GenBank/DDBJ databases">
        <title>A chromosome-level genome assembly of Drosophila madeirensis, a fruit fly species endemic to Madeira island.</title>
        <authorList>
            <person name="Tomihara K."/>
            <person name="Llopart A."/>
            <person name="Yamamoto D."/>
        </authorList>
    </citation>
    <scope>NUCLEOTIDE SEQUENCE [LARGE SCALE GENOMIC DNA]</scope>
    <source>
        <strain evidence="4 5">RF1</strain>
    </source>
</reference>
<keyword evidence="5" id="KW-1185">Reference proteome</keyword>
<organism evidence="4 5">
    <name type="scientific">Drosophila madeirensis</name>
    <name type="common">Fruit fly</name>
    <dbReference type="NCBI Taxonomy" id="30013"/>
    <lineage>
        <taxon>Eukaryota</taxon>
        <taxon>Metazoa</taxon>
        <taxon>Ecdysozoa</taxon>
        <taxon>Arthropoda</taxon>
        <taxon>Hexapoda</taxon>
        <taxon>Insecta</taxon>
        <taxon>Pterygota</taxon>
        <taxon>Neoptera</taxon>
        <taxon>Endopterygota</taxon>
        <taxon>Diptera</taxon>
        <taxon>Brachycera</taxon>
        <taxon>Muscomorpha</taxon>
        <taxon>Ephydroidea</taxon>
        <taxon>Drosophilidae</taxon>
        <taxon>Drosophila</taxon>
        <taxon>Sophophora</taxon>
    </lineage>
</organism>
<dbReference type="EMBL" id="AP029263">
    <property type="protein sequence ID" value="BFF93141.1"/>
    <property type="molecule type" value="Genomic_DNA"/>
</dbReference>
<evidence type="ECO:0000259" key="2">
    <source>
        <dbReference type="Pfam" id="PF16003"/>
    </source>
</evidence>
<feature type="domain" description="DUF4776" evidence="2">
    <location>
        <begin position="389"/>
        <end position="869"/>
    </location>
</feature>
<feature type="compositionally biased region" description="Basic residues" evidence="1">
    <location>
        <begin position="893"/>
        <end position="908"/>
    </location>
</feature>
<evidence type="ECO:0000313" key="5">
    <source>
        <dbReference type="Proteomes" id="UP001500889"/>
    </source>
</evidence>
<protein>
    <recommendedName>
        <fullName evidence="6">DUF4776 domain-containing protein</fullName>
    </recommendedName>
</protein>
<dbReference type="AlphaFoldDB" id="A0AAU9FBW8"/>
<feature type="domain" description="DUF4788" evidence="3">
    <location>
        <begin position="97"/>
        <end position="276"/>
    </location>
</feature>
<dbReference type="Pfam" id="PF16032">
    <property type="entry name" value="DUF4788"/>
    <property type="match status" value="1"/>
</dbReference>
<dbReference type="PANTHER" id="PTHR39079:SF1">
    <property type="entry name" value="GH11706P-RELATED"/>
    <property type="match status" value="1"/>
</dbReference>
<evidence type="ECO:0000259" key="3">
    <source>
        <dbReference type="Pfam" id="PF16032"/>
    </source>
</evidence>
<evidence type="ECO:0008006" key="6">
    <source>
        <dbReference type="Google" id="ProtNLM"/>
    </source>
</evidence>
<dbReference type="InterPro" id="IPR031992">
    <property type="entry name" value="DUF4788"/>
</dbReference>
<dbReference type="PANTHER" id="PTHR39079">
    <property type="entry name" value="FI08034P-RELATED"/>
    <property type="match status" value="1"/>
</dbReference>
<dbReference type="Pfam" id="PF16003">
    <property type="entry name" value="DUF4776"/>
    <property type="match status" value="1"/>
</dbReference>
<evidence type="ECO:0000313" key="4">
    <source>
        <dbReference type="EMBL" id="BFF93141.1"/>
    </source>
</evidence>
<evidence type="ECO:0000256" key="1">
    <source>
        <dbReference type="SAM" id="MobiDB-lite"/>
    </source>
</evidence>
<sequence>MATFEKKENETEPKKQDRKTFDHHRCLVTTKMDRDKADYMRCTTRQNNRERQMFPKDTDVCCSTCPPIDQTETICPGPGQKGKSNKDDKRCFTLNMVVQKLYMPGRDFECQDKLSIKADICKGVASCLKADRINALCLPPEPIMTFPMEGECLSKRLAEGISIAVVYMKKEIGRGCYVLPESVILRMCNTVQQVVHTAKVELTCRGCTVGMATVRISMQMRCQSIKEEINETASGLSLKTDDLKRCIEKFVDPQDVFFMVGDSSQAFASSSTDPCRGFRPDGMEESDHSCSDPQSFLSKFRTRNMRNVNDAGFLNQACGPEGQSMKRVDMAAPYAVYGCPDAEDPCVAIEPPYGPSDQFSHERQAIFGDGATNRLCHQVPVPDLKQTLISSCRFCQVCEEDVSWLPMIGACPYCGYKPVPIFKEKPYDEDATADKILLTHLDQPEDPACFDVGSIIGCSDRSGADDGPTSEAFDSIVRDFELLKKCIKKSEKVELSPHTYKKRRLSIAKEAEEKQLHPHLASVFAELNDLFKDKSNDKSSNIEEICEEACNLSRVSKQRHYRKPADVNDKGKIIQDSCAVPKKRKKRPPRRKMPFKSKFYAMLPKERDGHAARSHAHCFDGDSKVPSHMGWLWTAHPLAKKPGWRPGAIRRSIRELMRYFLKDYPVDTIPVSKYMTYYNHRQRPPADYEEKPEDLVQVPTLHIEKKNDEYIITLRPLKDTETLKRSANPYVNMKPVQFRIVKNPQLKELRDLKRCLKSMGFSKCSCHKPVTECYCRSFIDKKRLVYNLKKECKRRQVDNCEDNLILSETTDSEAEYEFGVTPPAGLIHPERLRKTHVKHCETQYNENDWAMPSMFPHPPNAFVQYGACVLGERKKPFDWIYGKGNVHQEPKKPLMRNKPKTKKKKKAQPGRQEGGFISEKLANSVSQTHNFDPQKYSNEYSFPFTGHRMRLLNQAAYPPTALRRLWSEDTGMGKRREKLVRFDTNPGNYFRERNLSYTVKHSPTVPPILFEQVSRDFQNHL</sequence>
<name>A0AAU9FBW8_DROMD</name>
<accession>A0AAU9FBW8</accession>
<feature type="region of interest" description="Disordered" evidence="1">
    <location>
        <begin position="888"/>
        <end position="914"/>
    </location>
</feature>